<accession>A0A382HHD3</accession>
<dbReference type="InterPro" id="IPR036116">
    <property type="entry name" value="FN3_sf"/>
</dbReference>
<dbReference type="CDD" id="cd00063">
    <property type="entry name" value="FN3"/>
    <property type="match status" value="1"/>
</dbReference>
<dbReference type="InterPro" id="IPR003961">
    <property type="entry name" value="FN3_dom"/>
</dbReference>
<dbReference type="EMBL" id="UINC01061240">
    <property type="protein sequence ID" value="SVB86609.1"/>
    <property type="molecule type" value="Genomic_DNA"/>
</dbReference>
<protein>
    <recommendedName>
        <fullName evidence="2">Fibronectin type-III domain-containing protein</fullName>
    </recommendedName>
</protein>
<feature type="non-terminal residue" evidence="1">
    <location>
        <position position="388"/>
    </location>
</feature>
<dbReference type="AlphaFoldDB" id="A0A382HHD3"/>
<evidence type="ECO:0000313" key="1">
    <source>
        <dbReference type="EMBL" id="SVB86609.1"/>
    </source>
</evidence>
<gene>
    <name evidence="1" type="ORF">METZ01_LOCUS239463</name>
</gene>
<evidence type="ECO:0008006" key="2">
    <source>
        <dbReference type="Google" id="ProtNLM"/>
    </source>
</evidence>
<name>A0A382HHD3_9ZZZZ</name>
<reference evidence="1" key="1">
    <citation type="submission" date="2018-05" db="EMBL/GenBank/DDBJ databases">
        <authorList>
            <person name="Lanie J.A."/>
            <person name="Ng W.-L."/>
            <person name="Kazmierczak K.M."/>
            <person name="Andrzejewski T.M."/>
            <person name="Davidsen T.M."/>
            <person name="Wayne K.J."/>
            <person name="Tettelin H."/>
            <person name="Glass J.I."/>
            <person name="Rusch D."/>
            <person name="Podicherti R."/>
            <person name="Tsui H.-C.T."/>
            <person name="Winkler M.E."/>
        </authorList>
    </citation>
    <scope>NUCLEOTIDE SEQUENCE</scope>
</reference>
<organism evidence="1">
    <name type="scientific">marine metagenome</name>
    <dbReference type="NCBI Taxonomy" id="408172"/>
    <lineage>
        <taxon>unclassified sequences</taxon>
        <taxon>metagenomes</taxon>
        <taxon>ecological metagenomes</taxon>
    </lineage>
</organism>
<dbReference type="SUPFAM" id="SSF49265">
    <property type="entry name" value="Fibronectin type III"/>
    <property type="match status" value="1"/>
</dbReference>
<sequence>MHKWFFKFSSRVIPFLWVVLFVTNKAVGQDLCPPLFLNAQPLNGAVGLSWDEPDSLGGFGEEVFTACFPVCESVPEGFMVEHLGQDTSGGWFQYSDGEPVDCAIDMYACSDGGVDDFGAIAIYSDTLAPVNSRLSTGPINLSNYASAALVFDEFYLYSAYANDSNWVEVSADGNNWEPVYYSSPMDLGDGYVINFVDLTGFAGQSIYLGFRFYDSIGYNENWQIDNIRVFGGDGNDYENPCGTLSGYNVFQDGVNVGFSETNSFVVAGLTNNTNYCFGVSAVYSNGESDLAVEACTAPVDPFELTSTSFRDTLDHTIGEYSTFEFQLINQDTAIHDFHFSSAEIIEPTEENTLLGDDFNTGESVSFFDPDGFWTIGPTDSANGIYLSY</sequence>
<dbReference type="InterPro" id="IPR013783">
    <property type="entry name" value="Ig-like_fold"/>
</dbReference>
<proteinExistence type="predicted"/>
<dbReference type="Gene3D" id="2.60.40.10">
    <property type="entry name" value="Immunoglobulins"/>
    <property type="match status" value="1"/>
</dbReference>